<feature type="domain" description="Zn(2)-C6 fungal-type" evidence="5">
    <location>
        <begin position="25"/>
        <end position="68"/>
    </location>
</feature>
<organism evidence="6 7">
    <name type="scientific">Thyridium curvatum</name>
    <dbReference type="NCBI Taxonomy" id="1093900"/>
    <lineage>
        <taxon>Eukaryota</taxon>
        <taxon>Fungi</taxon>
        <taxon>Dikarya</taxon>
        <taxon>Ascomycota</taxon>
        <taxon>Pezizomycotina</taxon>
        <taxon>Sordariomycetes</taxon>
        <taxon>Sordariomycetidae</taxon>
        <taxon>Thyridiales</taxon>
        <taxon>Thyridiaceae</taxon>
        <taxon>Thyridium</taxon>
    </lineage>
</organism>
<dbReference type="InParanoid" id="A0A507AYL3"/>
<accession>A0A507AYL3</accession>
<dbReference type="GO" id="GO:0008270">
    <property type="term" value="F:zinc ion binding"/>
    <property type="evidence" value="ECO:0007669"/>
    <property type="project" value="InterPro"/>
</dbReference>
<protein>
    <recommendedName>
        <fullName evidence="5">Zn(2)-C6 fungal-type domain-containing protein</fullName>
    </recommendedName>
</protein>
<dbReference type="Gene3D" id="4.10.240.10">
    <property type="entry name" value="Zn(2)-C6 fungal-type DNA-binding domain"/>
    <property type="match status" value="1"/>
</dbReference>
<dbReference type="CDD" id="cd00067">
    <property type="entry name" value="GAL4"/>
    <property type="match status" value="1"/>
</dbReference>
<dbReference type="GO" id="GO:0003677">
    <property type="term" value="F:DNA binding"/>
    <property type="evidence" value="ECO:0007669"/>
    <property type="project" value="InterPro"/>
</dbReference>
<dbReference type="SUPFAM" id="SSF57701">
    <property type="entry name" value="Zn2/Cys6 DNA-binding domain"/>
    <property type="match status" value="1"/>
</dbReference>
<evidence type="ECO:0000256" key="1">
    <source>
        <dbReference type="ARBA" id="ARBA00022723"/>
    </source>
</evidence>
<dbReference type="InterPro" id="IPR001138">
    <property type="entry name" value="Zn2Cys6_DnaBD"/>
</dbReference>
<keyword evidence="7" id="KW-1185">Reference proteome</keyword>
<evidence type="ECO:0000256" key="2">
    <source>
        <dbReference type="ARBA" id="ARBA00023015"/>
    </source>
</evidence>
<dbReference type="InterPro" id="IPR036864">
    <property type="entry name" value="Zn2-C6_fun-type_DNA-bd_sf"/>
</dbReference>
<keyword evidence="2" id="KW-0805">Transcription regulation</keyword>
<proteinExistence type="predicted"/>
<dbReference type="Proteomes" id="UP000319257">
    <property type="component" value="Unassembled WGS sequence"/>
</dbReference>
<dbReference type="PROSITE" id="PS50048">
    <property type="entry name" value="ZN2_CY6_FUNGAL_2"/>
    <property type="match status" value="1"/>
</dbReference>
<evidence type="ECO:0000256" key="3">
    <source>
        <dbReference type="ARBA" id="ARBA00023163"/>
    </source>
</evidence>
<dbReference type="AlphaFoldDB" id="A0A507AYL3"/>
<dbReference type="Pfam" id="PF04082">
    <property type="entry name" value="Fungal_trans"/>
    <property type="match status" value="1"/>
</dbReference>
<dbReference type="GO" id="GO:0006351">
    <property type="term" value="P:DNA-templated transcription"/>
    <property type="evidence" value="ECO:0007669"/>
    <property type="project" value="InterPro"/>
</dbReference>
<evidence type="ECO:0000313" key="6">
    <source>
        <dbReference type="EMBL" id="TPX09898.1"/>
    </source>
</evidence>
<gene>
    <name evidence="6" type="ORF">E0L32_008920</name>
</gene>
<keyword evidence="3" id="KW-0804">Transcription</keyword>
<name>A0A507AYL3_9PEZI</name>
<dbReference type="InterPro" id="IPR007219">
    <property type="entry name" value="XnlR_reg_dom"/>
</dbReference>
<comment type="caution">
    <text evidence="6">The sequence shown here is derived from an EMBL/GenBank/DDBJ whole genome shotgun (WGS) entry which is preliminary data.</text>
</comment>
<dbReference type="OrthoDB" id="5392779at2759"/>
<sequence>MPRTTSPVDNAPDPKRRKIRKGTRSCWACKRRKVRCDFDDEPFTSDAHHDDATPAVCKGCRQRGTACVGQDFPEDSDPGSGFLPSQAAVGGVRQVGDRLGRMEALVERLVQTQTSGQSAREILHQSGLLGRPRSEGPGRCVNETGEGMLTPECSESDGPAYMNWYGRVVENGLERETLTDADTTPAATGSTPASGQHTRAGAGKYAYISKALMRVWPSEGDIDIICSVKVQIPSLLQRAFLKPFHKQSSTDMGPAAHARCPPPLDTHHPVIIARKLLHLAVMLQHLHPSLHKELEQLSVPHRELMRRMAEQSITLVTTNEELIGSLEGLECLALEGMYQGNCGNLRRSWLAFRRAVTLAQLMRIHKGIDSPSLRILELQTRQRIDPQHLWFRILYADRHLSLMLGLPAGTHVNHFASLPDPVDAAASNTDNSRPGDATLAAQDRLGYVHAMIAGRILERNEKDLGDEAFAMTQEIDLELQRATRTMPAQWWLTPSLVDVVATAQGSSARLLFCETARLVDQLYHYFLLTQLHLPYMLRLSTEARRYDYSKVACINASREILARYVAYRQVSVMAFTCRGADFFTFFASMTLLLGHLDSHQRGYSGGAASNHDSYLVHQRLADRGLVEKVLSYLEDLAALNSDMLSRQSADILRQMLVIEDDAADGGGVYSTSPAVKGEDCGTVSNDGAITWAVPYFGLIRIAKEGVSRPRAEVDEVRGATGQQAAKQPSGLAVGNTLLGGWQLGATAASTEMVAPNGAEEVVPEDLGPYETSGAQQTLMPGLTAEAEDWAFQGVDMAFFDRLMGGAVDPVTGAPGTEMGHGWSY</sequence>
<evidence type="ECO:0000259" key="5">
    <source>
        <dbReference type="PROSITE" id="PS50048"/>
    </source>
</evidence>
<evidence type="ECO:0000313" key="7">
    <source>
        <dbReference type="Proteomes" id="UP000319257"/>
    </source>
</evidence>
<keyword evidence="4" id="KW-0539">Nucleus</keyword>
<dbReference type="GO" id="GO:0000981">
    <property type="term" value="F:DNA-binding transcription factor activity, RNA polymerase II-specific"/>
    <property type="evidence" value="ECO:0007669"/>
    <property type="project" value="InterPro"/>
</dbReference>
<reference evidence="6 7" key="1">
    <citation type="submission" date="2019-06" db="EMBL/GenBank/DDBJ databases">
        <title>Draft genome sequence of the filamentous fungus Phialemoniopsis curvata isolated from diesel fuel.</title>
        <authorList>
            <person name="Varaljay V.A."/>
            <person name="Lyon W.J."/>
            <person name="Crouch A.L."/>
            <person name="Drake C.E."/>
            <person name="Hollomon J.M."/>
            <person name="Nadeau L.J."/>
            <person name="Nunn H.S."/>
            <person name="Stevenson B.S."/>
            <person name="Bojanowski C.L."/>
            <person name="Crookes-Goodson W.J."/>
        </authorList>
    </citation>
    <scope>NUCLEOTIDE SEQUENCE [LARGE SCALE GENOMIC DNA]</scope>
    <source>
        <strain evidence="6 7">D216</strain>
    </source>
</reference>
<evidence type="ECO:0000256" key="4">
    <source>
        <dbReference type="ARBA" id="ARBA00023242"/>
    </source>
</evidence>
<dbReference type="GeneID" id="41976367"/>
<dbReference type="PANTHER" id="PTHR47840">
    <property type="entry name" value="ZN(II)2CYS6 TRANSCRIPTION FACTOR (EUROFUNG)-RELATED"/>
    <property type="match status" value="1"/>
</dbReference>
<dbReference type="SMART" id="SM00906">
    <property type="entry name" value="Fungal_trans"/>
    <property type="match status" value="1"/>
</dbReference>
<keyword evidence="1" id="KW-0479">Metal-binding</keyword>
<dbReference type="SMART" id="SM00066">
    <property type="entry name" value="GAL4"/>
    <property type="match status" value="1"/>
</dbReference>
<dbReference type="RefSeq" id="XP_030991609.1">
    <property type="nucleotide sequence ID" value="XM_031143828.1"/>
</dbReference>
<dbReference type="CDD" id="cd12148">
    <property type="entry name" value="fungal_TF_MHR"/>
    <property type="match status" value="1"/>
</dbReference>
<dbReference type="EMBL" id="SKBQ01000061">
    <property type="protein sequence ID" value="TPX09898.1"/>
    <property type="molecule type" value="Genomic_DNA"/>
</dbReference>
<dbReference type="PANTHER" id="PTHR47840:SF1">
    <property type="entry name" value="ZN(II)2CYS6 TRANSCRIPTION FACTOR (EUROFUNG)"/>
    <property type="match status" value="1"/>
</dbReference>